<dbReference type="PANTHER" id="PTHR47619">
    <property type="entry name" value="METALLO-HYDROLASE YYCJ-RELATED"/>
    <property type="match status" value="1"/>
</dbReference>
<comment type="caution">
    <text evidence="2">The sequence shown here is derived from an EMBL/GenBank/DDBJ whole genome shotgun (WGS) entry which is preliminary data.</text>
</comment>
<dbReference type="RefSeq" id="WP_209144801.1">
    <property type="nucleotide sequence ID" value="NZ_JAGHKP010000001.1"/>
</dbReference>
<dbReference type="EMBL" id="JAGHKP010000001">
    <property type="protein sequence ID" value="MBO9152036.1"/>
    <property type="molecule type" value="Genomic_DNA"/>
</dbReference>
<evidence type="ECO:0000259" key="1">
    <source>
        <dbReference type="SMART" id="SM00849"/>
    </source>
</evidence>
<evidence type="ECO:0000313" key="2">
    <source>
        <dbReference type="EMBL" id="MBO9152036.1"/>
    </source>
</evidence>
<protein>
    <submittedName>
        <fullName evidence="2">MBL fold metallo-hydrolase</fullName>
    </submittedName>
</protein>
<evidence type="ECO:0000313" key="3">
    <source>
        <dbReference type="Proteomes" id="UP000679126"/>
    </source>
</evidence>
<gene>
    <name evidence="2" type="ORF">J7I43_07435</name>
</gene>
<reference evidence="3" key="1">
    <citation type="submission" date="2021-03" db="EMBL/GenBank/DDBJ databases">
        <title>Assistant Professor.</title>
        <authorList>
            <person name="Huq M.A."/>
        </authorList>
    </citation>
    <scope>NUCLEOTIDE SEQUENCE [LARGE SCALE GENOMIC DNA]</scope>
    <source>
        <strain evidence="3">MAH-28</strain>
    </source>
</reference>
<sequence>MSLFITSLNSGSNGNCYYVGNAGEAVLIDVGISCREVERRMRCLGLTMSTVKAIFISHEHTDHISGVPVLAKKYGLPVYITEQTLHHSRMQLKGIPFGPQQPVTVGQLQVTAFVKHHDASDPHSFLVSGNGVSIGVFTDIGQCCDQLVHHFRQCHAAFLEANYDTDMLEKGRYPVFLKNRIRGGQGHLSNQQALDLFRQHRPDGMQVLLLSHLSRDNNDPALVQEIFSRHAGTVHVAVASRYEASKVYEVFPGELVASPLPLPVLQAAKKKRSAIPTAVQSSLF</sequence>
<accession>A0ABS3YBK9</accession>
<proteinExistence type="predicted"/>
<dbReference type="SUPFAM" id="SSF56281">
    <property type="entry name" value="Metallo-hydrolase/oxidoreductase"/>
    <property type="match status" value="1"/>
</dbReference>
<dbReference type="SMART" id="SM00849">
    <property type="entry name" value="Lactamase_B"/>
    <property type="match status" value="1"/>
</dbReference>
<dbReference type="InterPro" id="IPR036866">
    <property type="entry name" value="RibonucZ/Hydroxyglut_hydro"/>
</dbReference>
<keyword evidence="3" id="KW-1185">Reference proteome</keyword>
<dbReference type="Proteomes" id="UP000679126">
    <property type="component" value="Unassembled WGS sequence"/>
</dbReference>
<feature type="domain" description="Metallo-beta-lactamase" evidence="1">
    <location>
        <begin position="13"/>
        <end position="187"/>
    </location>
</feature>
<dbReference type="PANTHER" id="PTHR47619:SF1">
    <property type="entry name" value="EXODEOXYRIBONUCLEASE WALJ"/>
    <property type="match status" value="1"/>
</dbReference>
<dbReference type="InterPro" id="IPR052533">
    <property type="entry name" value="WalJ/YycJ-like"/>
</dbReference>
<name>A0ABS3YBK9_9BACT</name>
<dbReference type="InterPro" id="IPR001279">
    <property type="entry name" value="Metallo-B-lactamas"/>
</dbReference>
<organism evidence="2 3">
    <name type="scientific">Chitinophaga chungangae</name>
    <dbReference type="NCBI Taxonomy" id="2821488"/>
    <lineage>
        <taxon>Bacteria</taxon>
        <taxon>Pseudomonadati</taxon>
        <taxon>Bacteroidota</taxon>
        <taxon>Chitinophagia</taxon>
        <taxon>Chitinophagales</taxon>
        <taxon>Chitinophagaceae</taxon>
        <taxon>Chitinophaga</taxon>
    </lineage>
</organism>
<dbReference type="Gene3D" id="3.60.15.10">
    <property type="entry name" value="Ribonuclease Z/Hydroxyacylglutathione hydrolase-like"/>
    <property type="match status" value="1"/>
</dbReference>
<dbReference type="Pfam" id="PF12706">
    <property type="entry name" value="Lactamase_B_2"/>
    <property type="match status" value="1"/>
</dbReference>